<dbReference type="InterPro" id="IPR057558">
    <property type="entry name" value="Swc3_dom"/>
</dbReference>
<evidence type="ECO:0000256" key="1">
    <source>
        <dbReference type="SAM" id="MobiDB-lite"/>
    </source>
</evidence>
<feature type="region of interest" description="Disordered" evidence="1">
    <location>
        <begin position="116"/>
        <end position="136"/>
    </location>
</feature>
<feature type="compositionally biased region" description="Low complexity" evidence="1">
    <location>
        <begin position="471"/>
        <end position="482"/>
    </location>
</feature>
<dbReference type="Proteomes" id="UP000631181">
    <property type="component" value="Unassembled WGS sequence"/>
</dbReference>
<reference evidence="3" key="1">
    <citation type="journal article" date="2020" name="Front. Microbiol.">
        <title>Gene regulatory networks of Penicillium echinulatum 2HH and Penicillium oxalicum 114-2 inferred by a computational biology approach.</title>
        <authorList>
            <person name="Lenz A.R."/>
            <person name="Galan-Vasquez E."/>
            <person name="Balbinot E."/>
            <person name="De Abreu F.P."/>
            <person name="De Oliveira N.S."/>
            <person name="Da Rosa L.O."/>
            <person name="De Avila E Silva S."/>
            <person name="Camassola M."/>
            <person name="Dillon A.J.P."/>
            <person name="Perez-Rueda E."/>
        </authorList>
    </citation>
    <scope>NUCLEOTIDE SEQUENCE</scope>
    <source>
        <strain evidence="3">S1M29</strain>
    </source>
</reference>
<organism evidence="3 4">
    <name type="scientific">Penicillium ucsense</name>
    <dbReference type="NCBI Taxonomy" id="2839758"/>
    <lineage>
        <taxon>Eukaryota</taxon>
        <taxon>Fungi</taxon>
        <taxon>Dikarya</taxon>
        <taxon>Ascomycota</taxon>
        <taxon>Pezizomycotina</taxon>
        <taxon>Eurotiomycetes</taxon>
        <taxon>Eurotiomycetidae</taxon>
        <taxon>Eurotiales</taxon>
        <taxon>Aspergillaceae</taxon>
        <taxon>Penicillium</taxon>
    </lineage>
</organism>
<dbReference type="OrthoDB" id="5338195at2759"/>
<dbReference type="EMBL" id="WIWV01000019">
    <property type="protein sequence ID" value="KAF7718031.1"/>
    <property type="molecule type" value="Genomic_DNA"/>
</dbReference>
<keyword evidence="4" id="KW-1185">Reference proteome</keyword>
<dbReference type="AlphaFoldDB" id="A0A8J8W785"/>
<feature type="compositionally biased region" description="Polar residues" evidence="1">
    <location>
        <begin position="488"/>
        <end position="498"/>
    </location>
</feature>
<feature type="compositionally biased region" description="Low complexity" evidence="1">
    <location>
        <begin position="306"/>
        <end position="316"/>
    </location>
</feature>
<feature type="region of interest" description="Disordered" evidence="1">
    <location>
        <begin position="471"/>
        <end position="653"/>
    </location>
</feature>
<accession>A0A8J8W785</accession>
<feature type="compositionally biased region" description="Low complexity" evidence="1">
    <location>
        <begin position="784"/>
        <end position="794"/>
    </location>
</feature>
<feature type="compositionally biased region" description="Basic and acidic residues" evidence="1">
    <location>
        <begin position="1"/>
        <end position="20"/>
    </location>
</feature>
<dbReference type="GO" id="GO:0140849">
    <property type="term" value="F:ATP-dependent H2AZ histone chaperone activity"/>
    <property type="evidence" value="ECO:0007669"/>
    <property type="project" value="InterPro"/>
</dbReference>
<gene>
    <name evidence="3" type="ORF">PECM_002993</name>
</gene>
<feature type="compositionally biased region" description="Pro residues" evidence="1">
    <location>
        <begin position="197"/>
        <end position="207"/>
    </location>
</feature>
<evidence type="ECO:0000313" key="4">
    <source>
        <dbReference type="Proteomes" id="UP000631181"/>
    </source>
</evidence>
<dbReference type="PANTHER" id="PTHR28108:SF1">
    <property type="entry name" value="SWR1-COMPLEX PROTEIN 3"/>
    <property type="match status" value="1"/>
</dbReference>
<dbReference type="GO" id="GO:0000812">
    <property type="term" value="C:Swr1 complex"/>
    <property type="evidence" value="ECO:0007669"/>
    <property type="project" value="InterPro"/>
</dbReference>
<feature type="compositionally biased region" description="Low complexity" evidence="1">
    <location>
        <begin position="751"/>
        <end position="765"/>
    </location>
</feature>
<feature type="compositionally biased region" description="Polar residues" evidence="1">
    <location>
        <begin position="355"/>
        <end position="366"/>
    </location>
</feature>
<feature type="compositionally biased region" description="Basic residues" evidence="1">
    <location>
        <begin position="734"/>
        <end position="745"/>
    </location>
</feature>
<evidence type="ECO:0000313" key="3">
    <source>
        <dbReference type="EMBL" id="KAF7718031.1"/>
    </source>
</evidence>
<feature type="compositionally biased region" description="Pro residues" evidence="1">
    <location>
        <begin position="37"/>
        <end position="54"/>
    </location>
</feature>
<feature type="compositionally biased region" description="Polar residues" evidence="1">
    <location>
        <begin position="562"/>
        <end position="575"/>
    </location>
</feature>
<dbReference type="InterPro" id="IPR037651">
    <property type="entry name" value="Swc3"/>
</dbReference>
<feature type="compositionally biased region" description="Low complexity" evidence="1">
    <location>
        <begin position="380"/>
        <end position="390"/>
    </location>
</feature>
<dbReference type="PANTHER" id="PTHR28108">
    <property type="entry name" value="SWR1-COMPLEX PROTEIN 3"/>
    <property type="match status" value="1"/>
</dbReference>
<feature type="compositionally biased region" description="Basic and acidic residues" evidence="1">
    <location>
        <begin position="60"/>
        <end position="81"/>
    </location>
</feature>
<sequence length="923" mass="97365">MAEKRKLRAGREPAAKRRVSEAATPSHRKKASTPRAVSPPPSPSPPPPPEPVEPLPISIKDGEPVPVLRERQSSDLSDKEYQSYAESAVMLTALERSKKKWLSDGILVRYYTKPKKTKREQIEKNNPPKDSMTRVGPCDVTVGPHLFDAMIYTVKDPNAPPAIQYAPPPKQMAHYSHSPNFQQYQPHPGTQKRAAYPPTPAARPPHAYPGTHAAPPQQRAPVQTPPQPNPRPPQNTQPGQPAKPSPDPVIQMLATRAAADPELKALMRVVASSQASQEQLRAFQAHIDELNAIIKAREQQAQRNAAAAAAAAAQRAPTVQHPAASAQFPRPASPQVVISQRPGAPPNVQAPGPVNANQQIPSTSAAAQGVRNQPAPVSGPLLPAPSQKPAAPAPAPPSAATPIPLSAQKPGPVPTSAAPSGATPTPLSAQKPGPVPTSAAPSTPATAPVSAPVPTPVSVQVPAAVPAPASISTTASTPVTTPAPAPVQNSAPPASTPATDIAQGPVIPAPPRAPAPTQASHLSAAPPNPSSAKIEVAVPAVKQEPVTTTGPTVRATPGPQPALSTPSANLASVGNSKPPPAPTPTPQVQVPAFHAPPNSSMVQQQVPRPVPPQPLHPQQLQQSQYGVNTPVQSRPLPYTSPSPYYRPQAPPARPTPAPINYKSVVFEFTSPLTPYGSSTSGHAGSGDRYLFPEHSILEWLPNENTILASFLIVKKVDPNVPFPIDTAPDAGTGRKSKGASKSKKASKTDKAIATPTPAPADVTPKQEPGDEKSDVKPGQAETPAASAEKSSAESNLKEYWQPVTFRIHAASPRILEPLTRVVKPADEVRKYMKEIMDRAERAPDGFPAFRLPYEDAREAFEAENTPMSVSTPVTGTSSRTRPSKASIKKIEEESEAEAQQEEKKEEELLDFYGAPMGLPPLRV</sequence>
<protein>
    <recommendedName>
        <fullName evidence="2">SWR1-complex protein 3 domain-containing protein</fullName>
    </recommendedName>
</protein>
<feature type="compositionally biased region" description="Low complexity" evidence="1">
    <location>
        <begin position="436"/>
        <end position="456"/>
    </location>
</feature>
<dbReference type="Pfam" id="PF24707">
    <property type="entry name" value="Swc3"/>
    <property type="match status" value="1"/>
</dbReference>
<feature type="compositionally biased region" description="Polar residues" evidence="1">
    <location>
        <begin position="865"/>
        <end position="880"/>
    </location>
</feature>
<feature type="domain" description="SWR1-complex protein 3" evidence="2">
    <location>
        <begin position="65"/>
        <end position="157"/>
    </location>
</feature>
<comment type="caution">
    <text evidence="3">The sequence shown here is derived from an EMBL/GenBank/DDBJ whole genome shotgun (WGS) entry which is preliminary data.</text>
</comment>
<feature type="region of interest" description="Disordered" evidence="1">
    <location>
        <begin position="860"/>
        <end position="923"/>
    </location>
</feature>
<evidence type="ECO:0000259" key="2">
    <source>
        <dbReference type="Pfam" id="PF24707"/>
    </source>
</evidence>
<feature type="region of interest" description="Disordered" evidence="1">
    <location>
        <begin position="161"/>
        <end position="248"/>
    </location>
</feature>
<feature type="compositionally biased region" description="Pro residues" evidence="1">
    <location>
        <begin position="223"/>
        <end position="247"/>
    </location>
</feature>
<feature type="region of interest" description="Disordered" evidence="1">
    <location>
        <begin position="1"/>
        <end position="82"/>
    </location>
</feature>
<feature type="region of interest" description="Disordered" evidence="1">
    <location>
        <begin position="306"/>
        <end position="456"/>
    </location>
</feature>
<proteinExistence type="predicted"/>
<name>A0A8J8W785_9EURO</name>
<feature type="region of interest" description="Disordered" evidence="1">
    <location>
        <begin position="724"/>
        <end position="795"/>
    </location>
</feature>